<evidence type="ECO:0000313" key="2">
    <source>
        <dbReference type="EMBL" id="MFC6760682.1"/>
    </source>
</evidence>
<comment type="caution">
    <text evidence="2">The sequence shown here is derived from an EMBL/GenBank/DDBJ whole genome shotgun (WGS) entry which is preliminary data.</text>
</comment>
<dbReference type="InterPro" id="IPR043129">
    <property type="entry name" value="ATPase_NBD"/>
</dbReference>
<dbReference type="SUPFAM" id="SSF53067">
    <property type="entry name" value="Actin-like ATPase domain"/>
    <property type="match status" value="2"/>
</dbReference>
<sequence length="290" mass="29754">MTNMHEPILIAVDAGGTGCRAAAGTAARGILADARGGPANVENNFGGAIANITAAVRAALAQAGLADTPLERIIGHVGAAGANSPETMAEVAAALPYGHTMVSGDKETTVAGALGAHDGYVLGIGTGTFISRQCGGVVSTVSGWGFQISDQASGAWLGHRLLERTLLAHDGIEPQSALTRRTLDRMGGLHEMRRFCLTATPTDYATLAPEVLSGAQEQDPAAMQIIARAVDFLEKGLAALDFTPGDRLCLTGGVGPHYRGYLSEDVVRNLVAPQGNAMQGAFALARQAAQ</sequence>
<keyword evidence="3" id="KW-1185">Reference proteome</keyword>
<gene>
    <name evidence="2" type="ORF">ACFQFQ_16200</name>
</gene>
<dbReference type="Gene3D" id="3.30.420.40">
    <property type="match status" value="2"/>
</dbReference>
<accession>A0ABW2B530</accession>
<organism evidence="2 3">
    <name type="scientific">Sulfitobacter porphyrae</name>
    <dbReference type="NCBI Taxonomy" id="1246864"/>
    <lineage>
        <taxon>Bacteria</taxon>
        <taxon>Pseudomonadati</taxon>
        <taxon>Pseudomonadota</taxon>
        <taxon>Alphaproteobacteria</taxon>
        <taxon>Rhodobacterales</taxon>
        <taxon>Roseobacteraceae</taxon>
        <taxon>Sulfitobacter</taxon>
    </lineage>
</organism>
<evidence type="ECO:0000259" key="1">
    <source>
        <dbReference type="Pfam" id="PF01869"/>
    </source>
</evidence>
<name>A0ABW2B530_9RHOB</name>
<dbReference type="PANTHER" id="PTHR43190:SF3">
    <property type="entry name" value="N-ACETYL-D-GLUCOSAMINE KINASE"/>
    <property type="match status" value="1"/>
</dbReference>
<dbReference type="Proteomes" id="UP001596353">
    <property type="component" value="Unassembled WGS sequence"/>
</dbReference>
<protein>
    <submittedName>
        <fullName evidence="2">BadF/BadG/BcrA/BcrD ATPase family protein</fullName>
    </submittedName>
</protein>
<evidence type="ECO:0000313" key="3">
    <source>
        <dbReference type="Proteomes" id="UP001596353"/>
    </source>
</evidence>
<dbReference type="EMBL" id="JBHSWG010000001">
    <property type="protein sequence ID" value="MFC6760682.1"/>
    <property type="molecule type" value="Genomic_DNA"/>
</dbReference>
<dbReference type="Pfam" id="PF01869">
    <property type="entry name" value="BcrAD_BadFG"/>
    <property type="match status" value="1"/>
</dbReference>
<dbReference type="CDD" id="cd24082">
    <property type="entry name" value="ASKHA_NBD_GspK-like"/>
    <property type="match status" value="1"/>
</dbReference>
<feature type="domain" description="ATPase BadF/BadG/BcrA/BcrD type" evidence="1">
    <location>
        <begin position="12"/>
        <end position="283"/>
    </location>
</feature>
<reference evidence="3" key="1">
    <citation type="journal article" date="2019" name="Int. J. Syst. Evol. Microbiol.">
        <title>The Global Catalogue of Microorganisms (GCM) 10K type strain sequencing project: providing services to taxonomists for standard genome sequencing and annotation.</title>
        <authorList>
            <consortium name="The Broad Institute Genomics Platform"/>
            <consortium name="The Broad Institute Genome Sequencing Center for Infectious Disease"/>
            <person name="Wu L."/>
            <person name="Ma J."/>
        </authorList>
    </citation>
    <scope>NUCLEOTIDE SEQUENCE [LARGE SCALE GENOMIC DNA]</scope>
    <source>
        <strain evidence="3">CCUG 66188</strain>
    </source>
</reference>
<dbReference type="InterPro" id="IPR002731">
    <property type="entry name" value="ATPase_BadF"/>
</dbReference>
<dbReference type="PANTHER" id="PTHR43190">
    <property type="entry name" value="N-ACETYL-D-GLUCOSAMINE KINASE"/>
    <property type="match status" value="1"/>
</dbReference>
<proteinExistence type="predicted"/>
<dbReference type="InterPro" id="IPR052519">
    <property type="entry name" value="Euk-type_GlcNAc_Kinase"/>
</dbReference>